<dbReference type="EMBL" id="PTQR01000080">
    <property type="protein sequence ID" value="TKX21606.1"/>
    <property type="molecule type" value="Genomic_DNA"/>
</dbReference>
<comment type="caution">
    <text evidence="1">The sequence shown here is derived from an EMBL/GenBank/DDBJ whole genome shotgun (WGS) entry which is preliminary data.</text>
</comment>
<gene>
    <name evidence="1" type="ORF">C1H76_6102</name>
</gene>
<organism evidence="1 2">
    <name type="scientific">Elsinoe australis</name>
    <dbReference type="NCBI Taxonomy" id="40998"/>
    <lineage>
        <taxon>Eukaryota</taxon>
        <taxon>Fungi</taxon>
        <taxon>Dikarya</taxon>
        <taxon>Ascomycota</taxon>
        <taxon>Pezizomycotina</taxon>
        <taxon>Dothideomycetes</taxon>
        <taxon>Dothideomycetidae</taxon>
        <taxon>Myriangiales</taxon>
        <taxon>Elsinoaceae</taxon>
        <taxon>Elsinoe</taxon>
    </lineage>
</organism>
<dbReference type="AlphaFoldDB" id="A0A4U7AYP7"/>
<protein>
    <submittedName>
        <fullName evidence="1">Uncharacterized protein</fullName>
    </submittedName>
</protein>
<dbReference type="Proteomes" id="UP000308133">
    <property type="component" value="Unassembled WGS sequence"/>
</dbReference>
<name>A0A4U7AYP7_9PEZI</name>
<proteinExistence type="predicted"/>
<evidence type="ECO:0000313" key="2">
    <source>
        <dbReference type="Proteomes" id="UP000308133"/>
    </source>
</evidence>
<evidence type="ECO:0000313" key="1">
    <source>
        <dbReference type="EMBL" id="TKX21606.1"/>
    </source>
</evidence>
<accession>A0A4U7AYP7</accession>
<reference evidence="1 2" key="1">
    <citation type="submission" date="2018-02" db="EMBL/GenBank/DDBJ databases">
        <title>Draft genome sequences of Elsinoe sp., causing black scab on jojoba.</title>
        <authorList>
            <person name="Stodart B."/>
            <person name="Jeffress S."/>
            <person name="Ash G."/>
            <person name="Arun Chinnappa K."/>
        </authorList>
    </citation>
    <scope>NUCLEOTIDE SEQUENCE [LARGE SCALE GENOMIC DNA]</scope>
    <source>
        <strain evidence="1 2">Hillstone_2</strain>
    </source>
</reference>
<sequence>MHNIEERMQQNVFTSFAGRLDTSEDFEGWLETRELWIVSLGFFNSSYAHRLRVEAALQHLSNFENKLCPTSLDLPVFMIQAGLDQAAYDVIKWFAKVPHGSDFSWSRAKSSFLNFHGENVFENTIDLRLSGMRFKHIAALTLLKARLLASLENYRSCISNMFQSQALPPKLPQEIFHMIAEHTIEHPIIARMPGIWDPIALHWTIINLRQQIPELYSMAAEKNSFFWDYLLGWRGFSLRDCVVHAGRSTFESAFEYLVPLHRQVWDVNQGAMQLMRHYHFGQQMQKWLDHYPEPNVQLS</sequence>